<feature type="region of interest" description="Disordered" evidence="1">
    <location>
        <begin position="1"/>
        <end position="22"/>
    </location>
</feature>
<dbReference type="OrthoDB" id="3202396at2759"/>
<protein>
    <submittedName>
        <fullName evidence="2">Uncharacterized protein</fullName>
    </submittedName>
</protein>
<dbReference type="InterPro" id="IPR025444">
    <property type="entry name" value="Monooxy_af470"/>
</dbReference>
<accession>A0A1V8TE86</accession>
<evidence type="ECO:0000256" key="1">
    <source>
        <dbReference type="SAM" id="MobiDB-lite"/>
    </source>
</evidence>
<dbReference type="EMBL" id="NAJO01000010">
    <property type="protein sequence ID" value="OQO09707.1"/>
    <property type="molecule type" value="Genomic_DNA"/>
</dbReference>
<sequence length="736" mass="82216">MSDKKSSNTGSKGTPAIDRTKSGRVASGLKAAKKTIIGISGELVEEVAKAKHFQSLLKTSAFFANNTCAFTTRTGDLTNELHPVFRRANFADASHHELLIPTLRLATRLLGHASVRRLMRTIVDHRPTSIGELDDQRKPLHKYPDDGRELLTRQQEVRVNEALAELADMARFVDDDKLAKGHGTTEVDEIRGSNTKATHLTGVCSTTKYSRKNLLFLKIILNGAREKYDPPLVMAWQFQLALELVHEVCHALFIARCGNSPEGDTDIFFRNDALAEVGFAMEDRLLGGHLSLLYDQDKVYDKGHVSCHMKADGKPSRFIGIMVLWDWPCVAVKNQYYHHGLALWARKSGPQMTKTKDIGWRIPLSWLEPFFTTAFWELTEPDLHFRRETGRAFKADKEGQRDFASLTEKEKRELLPVGYRVREANGDIYQAEQLQHFDGTGPPFAMDFVPILERSSSNIRSAFAGKAGGGPFFRDMFTTTTWLAMGALAQAALILIAGRVAMLPALAYIVFHSANTGLQIQGITKNPKMDGVIMKKVSAQLPDSTGNFGSKAAARDLVVFHIGTRCNHPLGLLGPGFKEMGEMFTQMVKDLEEHKSEFGFFGATSWLNSSARGTSNETLVVCYFDTNEGLQRFAHSKYHQNAWNWWNKNYKSHPHLSIYHETFQVPKSGWETIYINSHPSGLGSATVPIKDEETGEEVYASTLVDASKGVLRTSLGRMAKSLKADEHKDLQYDAPY</sequence>
<organism evidence="2 3">
    <name type="scientific">Cryoendolithus antarcticus</name>
    <dbReference type="NCBI Taxonomy" id="1507870"/>
    <lineage>
        <taxon>Eukaryota</taxon>
        <taxon>Fungi</taxon>
        <taxon>Dikarya</taxon>
        <taxon>Ascomycota</taxon>
        <taxon>Pezizomycotina</taxon>
        <taxon>Dothideomycetes</taxon>
        <taxon>Dothideomycetidae</taxon>
        <taxon>Cladosporiales</taxon>
        <taxon>Cladosporiaceae</taxon>
        <taxon>Cryoendolithus</taxon>
    </lineage>
</organism>
<dbReference type="AlphaFoldDB" id="A0A1V8TE86"/>
<dbReference type="Proteomes" id="UP000192596">
    <property type="component" value="Unassembled WGS sequence"/>
</dbReference>
<dbReference type="InParanoid" id="A0A1V8TE86"/>
<evidence type="ECO:0000313" key="2">
    <source>
        <dbReference type="EMBL" id="OQO09707.1"/>
    </source>
</evidence>
<reference evidence="3" key="1">
    <citation type="submission" date="2017-03" db="EMBL/GenBank/DDBJ databases">
        <title>Genomes of endolithic fungi from Antarctica.</title>
        <authorList>
            <person name="Coleine C."/>
            <person name="Masonjones S."/>
            <person name="Stajich J.E."/>
        </authorList>
    </citation>
    <scope>NUCLEOTIDE SEQUENCE [LARGE SCALE GENOMIC DNA]</scope>
    <source>
        <strain evidence="3">CCFEE 5527</strain>
    </source>
</reference>
<comment type="caution">
    <text evidence="2">The sequence shown here is derived from an EMBL/GenBank/DDBJ whole genome shotgun (WGS) entry which is preliminary data.</text>
</comment>
<evidence type="ECO:0000313" key="3">
    <source>
        <dbReference type="Proteomes" id="UP000192596"/>
    </source>
</evidence>
<dbReference type="STRING" id="1507870.A0A1V8TE86"/>
<keyword evidence="3" id="KW-1185">Reference proteome</keyword>
<dbReference type="Pfam" id="PF13826">
    <property type="entry name" value="Monooxy_af470-like"/>
    <property type="match status" value="1"/>
</dbReference>
<gene>
    <name evidence="2" type="ORF">B0A48_05110</name>
</gene>
<dbReference type="InterPro" id="IPR011008">
    <property type="entry name" value="Dimeric_a/b-barrel"/>
</dbReference>
<proteinExistence type="predicted"/>
<name>A0A1V8TE86_9PEZI</name>
<dbReference type="SUPFAM" id="SSF54909">
    <property type="entry name" value="Dimeric alpha+beta barrel"/>
    <property type="match status" value="1"/>
</dbReference>